<dbReference type="InterPro" id="IPR013750">
    <property type="entry name" value="GHMP_kinase_C_dom"/>
</dbReference>
<dbReference type="InterPro" id="IPR036554">
    <property type="entry name" value="GHMP_kinase_C_sf"/>
</dbReference>
<dbReference type="EC" id="2.7.1.148" evidence="2 9"/>
<keyword evidence="7 9" id="KW-0067">ATP-binding</keyword>
<dbReference type="InterPro" id="IPR014721">
    <property type="entry name" value="Ribsml_uS5_D2-typ_fold_subgr"/>
</dbReference>
<evidence type="ECO:0000256" key="2">
    <source>
        <dbReference type="ARBA" id="ARBA00012052"/>
    </source>
</evidence>
<evidence type="ECO:0000259" key="11">
    <source>
        <dbReference type="Pfam" id="PF08544"/>
    </source>
</evidence>
<dbReference type="EMBL" id="CP120678">
    <property type="protein sequence ID" value="WIW70943.1"/>
    <property type="molecule type" value="Genomic_DNA"/>
</dbReference>
<evidence type="ECO:0000256" key="1">
    <source>
        <dbReference type="ARBA" id="ARBA00009684"/>
    </source>
</evidence>
<dbReference type="PIRSF" id="PIRSF010376">
    <property type="entry name" value="IspE"/>
    <property type="match status" value="1"/>
</dbReference>
<dbReference type="NCBIfam" id="TIGR00154">
    <property type="entry name" value="ispE"/>
    <property type="match status" value="1"/>
</dbReference>
<keyword evidence="9" id="KW-0414">Isoprene biosynthesis</keyword>
<dbReference type="Pfam" id="PF08544">
    <property type="entry name" value="GHMP_kinases_C"/>
    <property type="match status" value="1"/>
</dbReference>
<organism evidence="12 13">
    <name type="scientific">Selenobaculum gibii</name>
    <dbReference type="NCBI Taxonomy" id="3054208"/>
    <lineage>
        <taxon>Bacteria</taxon>
        <taxon>Bacillati</taxon>
        <taxon>Bacillota</taxon>
        <taxon>Negativicutes</taxon>
        <taxon>Selenomonadales</taxon>
        <taxon>Selenomonadaceae</taxon>
        <taxon>Selenobaculum</taxon>
    </lineage>
</organism>
<feature type="domain" description="GHMP kinase C-terminal" evidence="11">
    <location>
        <begin position="199"/>
        <end position="271"/>
    </location>
</feature>
<dbReference type="HAMAP" id="MF_00061">
    <property type="entry name" value="IspE"/>
    <property type="match status" value="1"/>
</dbReference>
<dbReference type="GO" id="GO:0005524">
    <property type="term" value="F:ATP binding"/>
    <property type="evidence" value="ECO:0007669"/>
    <property type="project" value="UniProtKB-UniRule"/>
</dbReference>
<evidence type="ECO:0000313" key="12">
    <source>
        <dbReference type="EMBL" id="WIW70943.1"/>
    </source>
</evidence>
<keyword evidence="6 9" id="KW-0418">Kinase</keyword>
<comment type="function">
    <text evidence="9">Catalyzes the phosphorylation of the position 2 hydroxy group of 4-diphosphocytidyl-2C-methyl-D-erythritol.</text>
</comment>
<dbReference type="RefSeq" id="WP_147667176.1">
    <property type="nucleotide sequence ID" value="NZ_CP120678.1"/>
</dbReference>
<feature type="domain" description="GHMP kinase N-terminal" evidence="10">
    <location>
        <begin position="66"/>
        <end position="144"/>
    </location>
</feature>
<protein>
    <recommendedName>
        <fullName evidence="3 9">4-diphosphocytidyl-2-C-methyl-D-erythritol kinase</fullName>
        <shortName evidence="9">CMK</shortName>
        <ecNumber evidence="2 9">2.7.1.148</ecNumber>
    </recommendedName>
    <alternativeName>
        <fullName evidence="8 9">4-(cytidine-5'-diphospho)-2-C-methyl-D-erythritol kinase</fullName>
    </alternativeName>
</protein>
<reference evidence="12" key="1">
    <citation type="submission" date="2023-03" db="EMBL/GenBank/DDBJ databases">
        <title>Selenobaculum gbiensis gen. nov. sp. nov., a new bacterium isolated from the gut microbiota of IBD patient.</title>
        <authorList>
            <person name="Yeo S."/>
            <person name="Park H."/>
            <person name="Huh C.S."/>
        </authorList>
    </citation>
    <scope>NUCLEOTIDE SEQUENCE</scope>
    <source>
        <strain evidence="12">ICN-92133</strain>
    </source>
</reference>
<dbReference type="PANTHER" id="PTHR43527:SF2">
    <property type="entry name" value="4-DIPHOSPHOCYTIDYL-2-C-METHYL-D-ERYTHRITOL KINASE, CHLOROPLASTIC"/>
    <property type="match status" value="1"/>
</dbReference>
<dbReference type="SUPFAM" id="SSF54211">
    <property type="entry name" value="Ribosomal protein S5 domain 2-like"/>
    <property type="match status" value="1"/>
</dbReference>
<dbReference type="InterPro" id="IPR006204">
    <property type="entry name" value="GHMP_kinase_N_dom"/>
</dbReference>
<dbReference type="AlphaFoldDB" id="A0A9Y2AJ32"/>
<feature type="binding site" evidence="9">
    <location>
        <begin position="94"/>
        <end position="104"/>
    </location>
    <ligand>
        <name>ATP</name>
        <dbReference type="ChEBI" id="CHEBI:30616"/>
    </ligand>
</feature>
<dbReference type="SUPFAM" id="SSF55060">
    <property type="entry name" value="GHMP Kinase, C-terminal domain"/>
    <property type="match status" value="1"/>
</dbReference>
<dbReference type="GO" id="GO:0016114">
    <property type="term" value="P:terpenoid biosynthetic process"/>
    <property type="evidence" value="ECO:0007669"/>
    <property type="project" value="UniProtKB-UniRule"/>
</dbReference>
<evidence type="ECO:0000256" key="9">
    <source>
        <dbReference type="HAMAP-Rule" id="MF_00061"/>
    </source>
</evidence>
<feature type="active site" evidence="9">
    <location>
        <position position="9"/>
    </location>
</feature>
<name>A0A9Y2AJ32_9FIRM</name>
<dbReference type="Pfam" id="PF00288">
    <property type="entry name" value="GHMP_kinases_N"/>
    <property type="match status" value="1"/>
</dbReference>
<keyword evidence="13" id="KW-1185">Reference proteome</keyword>
<evidence type="ECO:0000256" key="8">
    <source>
        <dbReference type="ARBA" id="ARBA00032554"/>
    </source>
</evidence>
<comment type="catalytic activity">
    <reaction evidence="9">
        <text>4-CDP-2-C-methyl-D-erythritol + ATP = 4-CDP-2-C-methyl-D-erythritol 2-phosphate + ADP + H(+)</text>
        <dbReference type="Rhea" id="RHEA:18437"/>
        <dbReference type="ChEBI" id="CHEBI:15378"/>
        <dbReference type="ChEBI" id="CHEBI:30616"/>
        <dbReference type="ChEBI" id="CHEBI:57823"/>
        <dbReference type="ChEBI" id="CHEBI:57919"/>
        <dbReference type="ChEBI" id="CHEBI:456216"/>
        <dbReference type="EC" id="2.7.1.148"/>
    </reaction>
</comment>
<accession>A0A9Y2AJ32</accession>
<evidence type="ECO:0000313" key="13">
    <source>
        <dbReference type="Proteomes" id="UP001243623"/>
    </source>
</evidence>
<evidence type="ECO:0000256" key="4">
    <source>
        <dbReference type="ARBA" id="ARBA00022679"/>
    </source>
</evidence>
<evidence type="ECO:0000256" key="6">
    <source>
        <dbReference type="ARBA" id="ARBA00022777"/>
    </source>
</evidence>
<dbReference type="GO" id="GO:0050515">
    <property type="term" value="F:4-(cytidine 5'-diphospho)-2-C-methyl-D-erythritol kinase activity"/>
    <property type="evidence" value="ECO:0007669"/>
    <property type="project" value="UniProtKB-UniRule"/>
</dbReference>
<proteinExistence type="inferred from homology"/>
<dbReference type="GO" id="GO:0019288">
    <property type="term" value="P:isopentenyl diphosphate biosynthetic process, methylerythritol 4-phosphate pathway"/>
    <property type="evidence" value="ECO:0007669"/>
    <property type="project" value="UniProtKB-UniRule"/>
</dbReference>
<keyword evidence="4 9" id="KW-0808">Transferase</keyword>
<dbReference type="Gene3D" id="3.30.230.10">
    <property type="match status" value="1"/>
</dbReference>
<feature type="active site" evidence="9">
    <location>
        <position position="136"/>
    </location>
</feature>
<dbReference type="Gene3D" id="3.30.70.890">
    <property type="entry name" value="GHMP kinase, C-terminal domain"/>
    <property type="match status" value="1"/>
</dbReference>
<comment type="pathway">
    <text evidence="9">Isoprenoid biosynthesis; isopentenyl diphosphate biosynthesis via DXP pathway; isopentenyl diphosphate from 1-deoxy-D-xylulose 5-phosphate: step 3/6.</text>
</comment>
<dbReference type="InterPro" id="IPR004424">
    <property type="entry name" value="IspE"/>
</dbReference>
<dbReference type="InterPro" id="IPR020568">
    <property type="entry name" value="Ribosomal_Su5_D2-typ_SF"/>
</dbReference>
<evidence type="ECO:0000256" key="7">
    <source>
        <dbReference type="ARBA" id="ARBA00022840"/>
    </source>
</evidence>
<evidence type="ECO:0000259" key="10">
    <source>
        <dbReference type="Pfam" id="PF00288"/>
    </source>
</evidence>
<sequence length="287" mass="31035">MIRIDARAKINLSLDILGKRQDNYHDVMMIMQSVELSDVLTFREQEKEAGIQVISNIPGLPSAERNLAYKAAALVMETFKLDKGLYIDLTKRIPIAAGLAGGSTDAAAVLVALNEMWNLGLKVPELCALGAQIGSDVPFCIQGGTMLAKGRGEILEKLPTMPECFVILAKPQASVSTAWAYQNFKADNVEAWADTDAVIAALKNGDLEGICKHLCNVLESVTIPAHNEIAHLKRLMCKHGALASLMSGSGPTVFGLVDDEEKAEYIVEKLSDIDNVQVILTKTVSEN</sequence>
<evidence type="ECO:0000256" key="3">
    <source>
        <dbReference type="ARBA" id="ARBA00017473"/>
    </source>
</evidence>
<comment type="similarity">
    <text evidence="1 9">Belongs to the GHMP kinase family. IspE subfamily.</text>
</comment>
<dbReference type="KEGG" id="sgbi:P3F81_01060"/>
<dbReference type="PANTHER" id="PTHR43527">
    <property type="entry name" value="4-DIPHOSPHOCYTIDYL-2-C-METHYL-D-ERYTHRITOL KINASE, CHLOROPLASTIC"/>
    <property type="match status" value="1"/>
</dbReference>
<gene>
    <name evidence="9 12" type="primary">ispE</name>
    <name evidence="12" type="ORF">P3F81_01060</name>
</gene>
<dbReference type="Proteomes" id="UP001243623">
    <property type="component" value="Chromosome"/>
</dbReference>
<keyword evidence="5 9" id="KW-0547">Nucleotide-binding</keyword>
<evidence type="ECO:0000256" key="5">
    <source>
        <dbReference type="ARBA" id="ARBA00022741"/>
    </source>
</evidence>